<gene>
    <name evidence="11" type="ORF">J2T57_004285</name>
</gene>
<evidence type="ECO:0000256" key="2">
    <source>
        <dbReference type="ARBA" id="ARBA00022448"/>
    </source>
</evidence>
<evidence type="ECO:0000256" key="3">
    <source>
        <dbReference type="ARBA" id="ARBA00022475"/>
    </source>
</evidence>
<evidence type="ECO:0000256" key="1">
    <source>
        <dbReference type="ARBA" id="ARBA00004429"/>
    </source>
</evidence>
<evidence type="ECO:0000313" key="11">
    <source>
        <dbReference type="EMBL" id="MCP1677111.1"/>
    </source>
</evidence>
<dbReference type="PANTHER" id="PTHR35011:SF2">
    <property type="entry name" value="2,3-DIKETO-L-GULONATE TRAP TRANSPORTER SMALL PERMEASE PROTEIN YIAM"/>
    <property type="match status" value="1"/>
</dbReference>
<comment type="similarity">
    <text evidence="8 9">Belongs to the TRAP transporter small permease family.</text>
</comment>
<evidence type="ECO:0000256" key="6">
    <source>
        <dbReference type="ARBA" id="ARBA00022989"/>
    </source>
</evidence>
<comment type="function">
    <text evidence="9">Part of the tripartite ATP-independent periplasmic (TRAP) transport system.</text>
</comment>
<dbReference type="InterPro" id="IPR055348">
    <property type="entry name" value="DctQ"/>
</dbReference>
<evidence type="ECO:0000256" key="5">
    <source>
        <dbReference type="ARBA" id="ARBA00022692"/>
    </source>
</evidence>
<feature type="transmembrane region" description="Helical" evidence="9">
    <location>
        <begin position="157"/>
        <end position="176"/>
    </location>
</feature>
<dbReference type="PANTHER" id="PTHR35011">
    <property type="entry name" value="2,3-DIKETO-L-GULONATE TRAP TRANSPORTER SMALL PERMEASE PROTEIN YIAM"/>
    <property type="match status" value="1"/>
</dbReference>
<evidence type="ECO:0000256" key="7">
    <source>
        <dbReference type="ARBA" id="ARBA00023136"/>
    </source>
</evidence>
<comment type="subunit">
    <text evidence="9">The complex comprises the extracytoplasmic solute receptor protein and the two transmembrane proteins.</text>
</comment>
<proteinExistence type="inferred from homology"/>
<sequence>MAEASSITKAGEGQPPHAAADSTPGLFARVWAAFDAVLRWIEDALIALLLGVAAVVIVVDIVARFVFSSSLGWGPEFVRYSIIWMVFIGGSVAARRGVHISIDALQSALPANAARWLTAAILAISSVFCAYLAYEAVGFVQQSARFGQLTSSMRIPLWWVIMAIPIGCSLMCLRFAERAVTVARMARGHRPGFSTDLAG</sequence>
<accession>A0AAE3G950</accession>
<feature type="transmembrane region" description="Helical" evidence="9">
    <location>
        <begin position="77"/>
        <end position="95"/>
    </location>
</feature>
<dbReference type="Proteomes" id="UP001205843">
    <property type="component" value="Unassembled WGS sequence"/>
</dbReference>
<keyword evidence="7 9" id="KW-0472">Membrane</keyword>
<organism evidence="11 12">
    <name type="scientific">Natronocella acetinitrilica</name>
    <dbReference type="NCBI Taxonomy" id="414046"/>
    <lineage>
        <taxon>Bacteria</taxon>
        <taxon>Pseudomonadati</taxon>
        <taxon>Pseudomonadota</taxon>
        <taxon>Gammaproteobacteria</taxon>
        <taxon>Chromatiales</taxon>
        <taxon>Ectothiorhodospiraceae</taxon>
        <taxon>Natronocella</taxon>
    </lineage>
</organism>
<dbReference type="GO" id="GO:0005886">
    <property type="term" value="C:plasma membrane"/>
    <property type="evidence" value="ECO:0007669"/>
    <property type="project" value="UniProtKB-SubCell"/>
</dbReference>
<dbReference type="InterPro" id="IPR007387">
    <property type="entry name" value="TRAP_DctQ"/>
</dbReference>
<keyword evidence="3" id="KW-1003">Cell membrane</keyword>
<feature type="domain" description="Tripartite ATP-independent periplasmic transporters DctQ component" evidence="10">
    <location>
        <begin position="54"/>
        <end position="184"/>
    </location>
</feature>
<evidence type="ECO:0000256" key="9">
    <source>
        <dbReference type="RuleBase" id="RU369079"/>
    </source>
</evidence>
<evidence type="ECO:0000256" key="8">
    <source>
        <dbReference type="ARBA" id="ARBA00038436"/>
    </source>
</evidence>
<name>A0AAE3G950_9GAMM</name>
<reference evidence="11" key="1">
    <citation type="submission" date="2022-03" db="EMBL/GenBank/DDBJ databases">
        <title>Genomic Encyclopedia of Type Strains, Phase III (KMG-III): the genomes of soil and plant-associated and newly described type strains.</title>
        <authorList>
            <person name="Whitman W."/>
        </authorList>
    </citation>
    <scope>NUCLEOTIDE SEQUENCE</scope>
    <source>
        <strain evidence="11">ANL 6-2</strain>
    </source>
</reference>
<feature type="transmembrane region" description="Helical" evidence="9">
    <location>
        <begin position="116"/>
        <end position="137"/>
    </location>
</feature>
<evidence type="ECO:0000313" key="12">
    <source>
        <dbReference type="Proteomes" id="UP001205843"/>
    </source>
</evidence>
<protein>
    <recommendedName>
        <fullName evidence="9">TRAP transporter small permease protein</fullName>
    </recommendedName>
</protein>
<evidence type="ECO:0000259" key="10">
    <source>
        <dbReference type="Pfam" id="PF04290"/>
    </source>
</evidence>
<dbReference type="GO" id="GO:0022857">
    <property type="term" value="F:transmembrane transporter activity"/>
    <property type="evidence" value="ECO:0007669"/>
    <property type="project" value="UniProtKB-UniRule"/>
</dbReference>
<dbReference type="GO" id="GO:0015740">
    <property type="term" value="P:C4-dicarboxylate transport"/>
    <property type="evidence" value="ECO:0007669"/>
    <property type="project" value="TreeGrafter"/>
</dbReference>
<keyword evidence="2 9" id="KW-0813">Transport</keyword>
<dbReference type="RefSeq" id="WP_253485217.1">
    <property type="nucleotide sequence ID" value="NZ_JALJXV010000013.1"/>
</dbReference>
<keyword evidence="12" id="KW-1185">Reference proteome</keyword>
<keyword evidence="6 9" id="KW-1133">Transmembrane helix</keyword>
<evidence type="ECO:0000256" key="4">
    <source>
        <dbReference type="ARBA" id="ARBA00022519"/>
    </source>
</evidence>
<dbReference type="EMBL" id="JALJXV010000013">
    <property type="protein sequence ID" value="MCP1677111.1"/>
    <property type="molecule type" value="Genomic_DNA"/>
</dbReference>
<comment type="caution">
    <text evidence="11">The sequence shown here is derived from an EMBL/GenBank/DDBJ whole genome shotgun (WGS) entry which is preliminary data.</text>
</comment>
<feature type="transmembrane region" description="Helical" evidence="9">
    <location>
        <begin position="44"/>
        <end position="65"/>
    </location>
</feature>
<dbReference type="AlphaFoldDB" id="A0AAE3G950"/>
<keyword evidence="5 9" id="KW-0812">Transmembrane</keyword>
<dbReference type="Pfam" id="PF04290">
    <property type="entry name" value="DctQ"/>
    <property type="match status" value="1"/>
</dbReference>
<comment type="subcellular location">
    <subcellularLocation>
        <location evidence="1 9">Cell inner membrane</location>
        <topology evidence="1 9">Multi-pass membrane protein</topology>
    </subcellularLocation>
</comment>
<keyword evidence="4 9" id="KW-0997">Cell inner membrane</keyword>